<keyword evidence="2" id="KW-1185">Reference proteome</keyword>
<organism evidence="1 2">
    <name type="scientific">Thermosphaera aggregans (strain DSM 11486 / M11TL)</name>
    <dbReference type="NCBI Taxonomy" id="633148"/>
    <lineage>
        <taxon>Archaea</taxon>
        <taxon>Thermoproteota</taxon>
        <taxon>Thermoprotei</taxon>
        <taxon>Desulfurococcales</taxon>
        <taxon>Desulfurococcaceae</taxon>
        <taxon>Thermosphaera</taxon>
    </lineage>
</organism>
<reference key="3">
    <citation type="submission" date="2010-02" db="EMBL/GenBank/DDBJ databases">
        <title>Complete genome sequence of Thermosphaera aggregans type strain (M11TL).</title>
        <authorList>
            <consortium name="US DOE Joint Genome Institute (JGI-PGF)"/>
            <person name="Spring S."/>
            <person name="Lapidus A."/>
            <person name="Munk C."/>
            <person name="Schroeder M."/>
            <person name="Glavina Del Rio T."/>
            <person name="Tice H."/>
            <person name="Copeland A."/>
            <person name="Cheng J.-F."/>
            <person name="Lucas S."/>
            <person name="Chen F."/>
            <person name="Nolan M."/>
            <person name="Bruce D."/>
            <person name="Goodwin L."/>
            <person name="Pitluck S."/>
            <person name="Ivanova N."/>
            <person name="Mavromatis K."/>
            <person name="Ovchinnikova G."/>
            <person name="Pati A."/>
            <person name="Chen A."/>
            <person name="Palaniappan K."/>
            <person name="Land M."/>
            <person name="Hauser L."/>
            <person name="Chang Y.-J."/>
            <person name="Jeffries C.C."/>
            <person name="Brettin T."/>
            <person name="Detter J.C."/>
            <person name="Tapia R."/>
            <person name="Han C."/>
            <person name="Chain P."/>
            <person name="Heimerl T."/>
            <person name="Weik F."/>
            <person name="Goker M."/>
            <person name="Rachel R."/>
            <person name="Bristow J."/>
            <person name="Eisen J.A."/>
            <person name="Markowitz V."/>
            <person name="Hugenholtz P."/>
            <person name="Kyrpides N.C."/>
            <person name="Klenk H.-P."/>
        </authorList>
    </citation>
    <scope>NUCLEOTIDE SEQUENCE</scope>
    <source>
        <strain>DSM 11486</strain>
    </source>
</reference>
<protein>
    <submittedName>
        <fullName evidence="1">Uncharacterized protein</fullName>
    </submittedName>
</protein>
<dbReference type="Proteomes" id="UP000002376">
    <property type="component" value="Chromosome"/>
</dbReference>
<evidence type="ECO:0000313" key="1">
    <source>
        <dbReference type="EMBL" id="ADG91532.1"/>
    </source>
</evidence>
<dbReference type="EMBL" id="CP001939">
    <property type="protein sequence ID" value="ADG91532.1"/>
    <property type="molecule type" value="Genomic_DNA"/>
</dbReference>
<proteinExistence type="predicted"/>
<dbReference type="AlphaFoldDB" id="D5U332"/>
<name>D5U332_THEAM</name>
<dbReference type="HOGENOM" id="CLU_3094305_0_0_2"/>
<reference evidence="2" key="2">
    <citation type="journal article" date="2010" name="Stand. Genomic Sci.">
        <title>Complete genome sequence of Thermosphaera aggregans type strain (M11TLT).</title>
        <authorList>
            <person name="Spring S."/>
            <person name="Rachel R."/>
            <person name="Lapidus A."/>
            <person name="Davenport K."/>
            <person name="Tice H."/>
            <person name="Copeland A."/>
            <person name="Cheng J.-F."/>
            <person name="Lucas S."/>
            <person name="Chen F."/>
            <person name="Nolan M."/>
            <person name="Bruce D."/>
            <person name="Goodwin L."/>
            <person name="Pitluck S."/>
            <person name="Ivanova N."/>
            <person name="Mavromatis K."/>
            <person name="Ovchinnikova G."/>
            <person name="Pati A."/>
            <person name="Chen A."/>
            <person name="Palaniappan K."/>
            <person name="Land M."/>
            <person name="Hauser L."/>
            <person name="Chang Y.-J."/>
            <person name="Jeffries C.C."/>
            <person name="Brettin T."/>
            <person name="Detter J.C."/>
            <person name="Tapia R."/>
            <person name="Han C."/>
            <person name="Heimerl T."/>
            <person name="Weikl F."/>
            <person name="Brambilla E."/>
            <person name="Goker M."/>
            <person name="Bristow J."/>
            <person name="Eisen J.A."/>
            <person name="Markowitz V."/>
            <person name="Hugenholtz P."/>
            <person name="Kyrpides N.C."/>
            <person name="Klenk H.-P."/>
        </authorList>
    </citation>
    <scope>NUCLEOTIDE SEQUENCE [LARGE SCALE GENOMIC DNA]</scope>
    <source>
        <strain evidence="2">DSM 11486 / M11TL</strain>
    </source>
</reference>
<dbReference type="KEGG" id="tag:Tagg_1267"/>
<evidence type="ECO:0000313" key="2">
    <source>
        <dbReference type="Proteomes" id="UP000002376"/>
    </source>
</evidence>
<reference evidence="1 2" key="1">
    <citation type="journal article" date="2010" name="Stand. Genomic Sci.">
        <title>Complete genome sequence of Thermosphaera aggregans type strain (M11TL).</title>
        <authorList>
            <person name="Spring S."/>
            <person name="Rachel R."/>
            <person name="Lapidus A."/>
            <person name="Davenport K."/>
            <person name="Tice H."/>
            <person name="Copeland A."/>
            <person name="Cheng J.F."/>
            <person name="Lucas S."/>
            <person name="Chen F."/>
            <person name="Nolan M."/>
            <person name="Bruce D."/>
            <person name="Goodwin L."/>
            <person name="Pitluck S."/>
            <person name="Ivanova N."/>
            <person name="Mavromatis K."/>
            <person name="Ovchinnikova G."/>
            <person name="Pati A."/>
            <person name="Chen A."/>
            <person name="Palaniappan K."/>
            <person name="Land M."/>
            <person name="Hauser L."/>
            <person name="Chang Y.J."/>
            <person name="Jeffries C.C."/>
            <person name="Brettin T."/>
            <person name="Detter J.C."/>
            <person name="Tapia R."/>
            <person name="Han C."/>
            <person name="Heimerl T."/>
            <person name="Weikl F."/>
            <person name="Brambilla E."/>
            <person name="Goker M."/>
            <person name="Bristow J."/>
            <person name="Eisen J.A."/>
            <person name="Markowitz V."/>
            <person name="Hugenholtz P."/>
            <person name="Kyrpides N.C."/>
            <person name="Klenk H.P."/>
        </authorList>
    </citation>
    <scope>NUCLEOTIDE SEQUENCE [LARGE SCALE GENOMIC DNA]</scope>
    <source>
        <strain evidence="2">DSM 11486 / M11TL</strain>
    </source>
</reference>
<accession>D5U332</accession>
<gene>
    <name evidence="1" type="ordered locus">Tagg_1267</name>
</gene>
<sequence>MKKLNHAFTGILPCRLSDLHKPLHLLDKHEVSKAASNSAIKLFSKQPVKNY</sequence>